<dbReference type="InterPro" id="IPR012349">
    <property type="entry name" value="Split_barrel_FMN-bd"/>
</dbReference>
<dbReference type="PANTHER" id="PTHR42815">
    <property type="entry name" value="FAD-BINDING, PUTATIVE (AFU_ORTHOLOGUE AFUA_6G07600)-RELATED"/>
    <property type="match status" value="1"/>
</dbReference>
<dbReference type="Gene3D" id="2.30.110.10">
    <property type="entry name" value="Electron Transport, Fmn-binding Protein, Chain A"/>
    <property type="match status" value="1"/>
</dbReference>
<evidence type="ECO:0000313" key="3">
    <source>
        <dbReference type="Proteomes" id="UP000309340"/>
    </source>
</evidence>
<dbReference type="Gene3D" id="2.40.30.10">
    <property type="entry name" value="Translation factors"/>
    <property type="match status" value="1"/>
</dbReference>
<dbReference type="Proteomes" id="UP000309340">
    <property type="component" value="Unassembled WGS sequence"/>
</dbReference>
<dbReference type="PANTHER" id="PTHR42815:SF2">
    <property type="entry name" value="FAD-BINDING, PUTATIVE (AFU_ORTHOLOGUE AFUA_6G07600)-RELATED"/>
    <property type="match status" value="1"/>
</dbReference>
<accession>A0A4U0XD72</accession>
<dbReference type="OrthoDB" id="436496at2759"/>
<dbReference type="PROSITE" id="PS51384">
    <property type="entry name" value="FAD_FR"/>
    <property type="match status" value="1"/>
</dbReference>
<dbReference type="InterPro" id="IPR039261">
    <property type="entry name" value="FNR_nucleotide-bd"/>
</dbReference>
<dbReference type="AlphaFoldDB" id="A0A4U0XD72"/>
<reference evidence="2 3" key="1">
    <citation type="submission" date="2017-03" db="EMBL/GenBank/DDBJ databases">
        <title>Genomes of endolithic fungi from Antarctica.</title>
        <authorList>
            <person name="Coleine C."/>
            <person name="Masonjones S."/>
            <person name="Stajich J.E."/>
        </authorList>
    </citation>
    <scope>NUCLEOTIDE SEQUENCE [LARGE SCALE GENOMIC DNA]</scope>
    <source>
        <strain evidence="2 3">CCFEE 5184</strain>
    </source>
</reference>
<dbReference type="GO" id="GO:0016491">
    <property type="term" value="F:oxidoreductase activity"/>
    <property type="evidence" value="ECO:0007669"/>
    <property type="project" value="InterPro"/>
</dbReference>
<evidence type="ECO:0000313" key="2">
    <source>
        <dbReference type="EMBL" id="TKA72505.1"/>
    </source>
</evidence>
<protein>
    <recommendedName>
        <fullName evidence="1">FAD-binding FR-type domain-containing protein</fullName>
    </recommendedName>
</protein>
<dbReference type="InterPro" id="IPR017927">
    <property type="entry name" value="FAD-bd_FR_type"/>
</dbReference>
<keyword evidence="3" id="KW-1185">Reference proteome</keyword>
<organism evidence="2 3">
    <name type="scientific">Friedmanniomyces simplex</name>
    <dbReference type="NCBI Taxonomy" id="329884"/>
    <lineage>
        <taxon>Eukaryota</taxon>
        <taxon>Fungi</taxon>
        <taxon>Dikarya</taxon>
        <taxon>Ascomycota</taxon>
        <taxon>Pezizomycotina</taxon>
        <taxon>Dothideomycetes</taxon>
        <taxon>Dothideomycetidae</taxon>
        <taxon>Mycosphaerellales</taxon>
        <taxon>Teratosphaeriaceae</taxon>
        <taxon>Friedmanniomyces</taxon>
    </lineage>
</organism>
<comment type="caution">
    <text evidence="2">The sequence shown here is derived from an EMBL/GenBank/DDBJ whole genome shotgun (WGS) entry which is preliminary data.</text>
</comment>
<dbReference type="Gene3D" id="3.40.50.80">
    <property type="entry name" value="Nucleotide-binding domain of ferredoxin-NADP reductase (FNR) module"/>
    <property type="match status" value="1"/>
</dbReference>
<evidence type="ECO:0000259" key="1">
    <source>
        <dbReference type="PROSITE" id="PS51384"/>
    </source>
</evidence>
<sequence length="619" mass="68075">MTFYQDMPWHDGEIKMQQLMRVPSMDNPTVPALSPQLAHHLQVAPLIAIGTLDKQGRPWTTLWGGEKGIARSLGGGIAGFRTPVTGRHDPVVEELVGKQATGEVVKEAGRGRMVAGLTIDLETRKRVKLYGRIVAGALSRREDELTGREEIVAEIQLVLKVEQSIGNCPKYLNRKHIVPAFAHPDLISDAPELPQRALSLIAKADLFFLSSSRPDQDMDTNHRGGPPGFIRVVSNGSDTEPASIAWPEYSGNRMYQTLGNLTINPLCGICVPDFETGDMLYITGKTQIYTGKDANAFLPRSNLCVHLTITAARFVASALPFRGTEGQSSPYNPTVRYLSSEHKPASQATDNIQQQQALLLSQTNLTPTISRFRFSLANATAHTAGQYVTLDFCQHLNIGYSHMRDDDPRSLNDDFVRTFTVSSPPGDPPNPVLRLKDDEFEITVRNVGVVTDFLFQHDGAEGKDRCRASELEVSLKGFGGEFEVKQIGGEDVVYFVAAGIGITPLLPSLGSLDLARLRLVWTVRAEDVGLVVDTLAMYPDLAKSLTLFVTGCAESGGCEFLGELRETGAMVHLRRLQKSDLLGDDDGVSTYYVCTSVPMRKQVEEWLPAKRVVFEDFNF</sequence>
<dbReference type="EMBL" id="NAJQ01000306">
    <property type="protein sequence ID" value="TKA72505.1"/>
    <property type="molecule type" value="Genomic_DNA"/>
</dbReference>
<dbReference type="SUPFAM" id="SSF52343">
    <property type="entry name" value="Ferredoxin reductase-like, C-terminal NADP-linked domain"/>
    <property type="match status" value="1"/>
</dbReference>
<dbReference type="SUPFAM" id="SSF63380">
    <property type="entry name" value="Riboflavin synthase domain-like"/>
    <property type="match status" value="1"/>
</dbReference>
<gene>
    <name evidence="2" type="ORF">B0A55_07023</name>
</gene>
<feature type="domain" description="FAD-binding FR-type" evidence="1">
    <location>
        <begin position="352"/>
        <end position="485"/>
    </location>
</feature>
<dbReference type="STRING" id="329884.A0A4U0XD72"/>
<name>A0A4U0XD72_9PEZI</name>
<proteinExistence type="predicted"/>
<dbReference type="InterPro" id="IPR017938">
    <property type="entry name" value="Riboflavin_synthase-like_b-brl"/>
</dbReference>